<dbReference type="PROSITE" id="PS50249">
    <property type="entry name" value="MPN"/>
    <property type="match status" value="1"/>
</dbReference>
<organism evidence="8">
    <name type="scientific">freshwater metagenome</name>
    <dbReference type="NCBI Taxonomy" id="449393"/>
    <lineage>
        <taxon>unclassified sequences</taxon>
        <taxon>metagenomes</taxon>
        <taxon>ecological metagenomes</taxon>
    </lineage>
</organism>
<evidence type="ECO:0000256" key="5">
    <source>
        <dbReference type="ARBA" id="ARBA00023049"/>
    </source>
</evidence>
<proteinExistence type="predicted"/>
<dbReference type="GO" id="GO:0008235">
    <property type="term" value="F:metalloexopeptidase activity"/>
    <property type="evidence" value="ECO:0007669"/>
    <property type="project" value="TreeGrafter"/>
</dbReference>
<dbReference type="GO" id="GO:0006508">
    <property type="term" value="P:proteolysis"/>
    <property type="evidence" value="ECO:0007669"/>
    <property type="project" value="UniProtKB-KW"/>
</dbReference>
<protein>
    <submittedName>
        <fullName evidence="8">Unannotated protein</fullName>
    </submittedName>
</protein>
<keyword evidence="4" id="KW-0862">Zinc</keyword>
<dbReference type="InterPro" id="IPR000555">
    <property type="entry name" value="JAMM/MPN+_dom"/>
</dbReference>
<sequence>MSNLNQRAQIVIPSSLIRQIAELAMTETPLECCGFLVGEFGSDIAQEFHPCRNTAESKIIYTVDPKDHLRIERDAEERGLAIIGVVHSHTHTEPYPSPTDVAQAPDPAWHYVIIGLKRAEPETRSYRIIDGEISESQIISA</sequence>
<dbReference type="Gene3D" id="3.40.140.10">
    <property type="entry name" value="Cytidine Deaminase, domain 2"/>
    <property type="match status" value="1"/>
</dbReference>
<evidence type="ECO:0000313" key="8">
    <source>
        <dbReference type="EMBL" id="CAB4608897.1"/>
    </source>
</evidence>
<dbReference type="CDD" id="cd08070">
    <property type="entry name" value="MPN_like"/>
    <property type="match status" value="1"/>
</dbReference>
<accession>A0A6J6H5F2</accession>
<reference evidence="8" key="1">
    <citation type="submission" date="2020-05" db="EMBL/GenBank/DDBJ databases">
        <authorList>
            <person name="Chiriac C."/>
            <person name="Salcher M."/>
            <person name="Ghai R."/>
            <person name="Kavagutti S V."/>
        </authorList>
    </citation>
    <scope>NUCLEOTIDE SEQUENCE</scope>
</reference>
<evidence type="ECO:0000256" key="3">
    <source>
        <dbReference type="ARBA" id="ARBA00022801"/>
    </source>
</evidence>
<dbReference type="AlphaFoldDB" id="A0A6J6H5F2"/>
<dbReference type="InterPro" id="IPR051929">
    <property type="entry name" value="VirAsm_ModProt"/>
</dbReference>
<evidence type="ECO:0000259" key="6">
    <source>
        <dbReference type="PROSITE" id="PS50249"/>
    </source>
</evidence>
<evidence type="ECO:0000256" key="1">
    <source>
        <dbReference type="ARBA" id="ARBA00022670"/>
    </source>
</evidence>
<keyword evidence="1" id="KW-0645">Protease</keyword>
<dbReference type="InterPro" id="IPR037518">
    <property type="entry name" value="MPN"/>
</dbReference>
<feature type="domain" description="MPN" evidence="6">
    <location>
        <begin position="10"/>
        <end position="141"/>
    </location>
</feature>
<dbReference type="Pfam" id="PF14464">
    <property type="entry name" value="Prok-JAB"/>
    <property type="match status" value="1"/>
</dbReference>
<dbReference type="SMART" id="SM00232">
    <property type="entry name" value="JAB_MPN"/>
    <property type="match status" value="1"/>
</dbReference>
<name>A0A6J6H5F2_9ZZZZ</name>
<evidence type="ECO:0000256" key="4">
    <source>
        <dbReference type="ARBA" id="ARBA00022833"/>
    </source>
</evidence>
<evidence type="ECO:0000256" key="2">
    <source>
        <dbReference type="ARBA" id="ARBA00022723"/>
    </source>
</evidence>
<dbReference type="PANTHER" id="PTHR34858:SF1">
    <property type="entry name" value="CYSO-CYSTEINE PEPTIDASE"/>
    <property type="match status" value="1"/>
</dbReference>
<keyword evidence="3" id="KW-0378">Hydrolase</keyword>
<dbReference type="EMBL" id="CAEZUN010000154">
    <property type="protein sequence ID" value="CAB4608897.1"/>
    <property type="molecule type" value="Genomic_DNA"/>
</dbReference>
<dbReference type="GO" id="GO:0008270">
    <property type="term" value="F:zinc ion binding"/>
    <property type="evidence" value="ECO:0007669"/>
    <property type="project" value="TreeGrafter"/>
</dbReference>
<keyword evidence="2" id="KW-0479">Metal-binding</keyword>
<dbReference type="InterPro" id="IPR028090">
    <property type="entry name" value="JAB_dom_prok"/>
</dbReference>
<evidence type="ECO:0000313" key="7">
    <source>
        <dbReference type="EMBL" id="CAB4535994.1"/>
    </source>
</evidence>
<keyword evidence="5" id="KW-0482">Metalloprotease</keyword>
<dbReference type="SUPFAM" id="SSF102712">
    <property type="entry name" value="JAB1/MPN domain"/>
    <property type="match status" value="1"/>
</dbReference>
<gene>
    <name evidence="7" type="ORF">UFOPK1353_00663</name>
    <name evidence="8" type="ORF">UFOPK1826_01140</name>
</gene>
<dbReference type="EMBL" id="CAEZSE010000096">
    <property type="protein sequence ID" value="CAB4535994.1"/>
    <property type="molecule type" value="Genomic_DNA"/>
</dbReference>
<dbReference type="PANTHER" id="PTHR34858">
    <property type="entry name" value="CYSO-CYSTEINE PEPTIDASE"/>
    <property type="match status" value="1"/>
</dbReference>